<keyword evidence="5" id="KW-1185">Reference proteome</keyword>
<evidence type="ECO:0000313" key="4">
    <source>
        <dbReference type="EMBL" id="ORY26412.1"/>
    </source>
</evidence>
<dbReference type="PANTHER" id="PTHR12085">
    <property type="entry name" value="SERINE/THREONINE-PROTEIN PHOSPHATASE 2A REGULATORY SUBUNIT B'' SUBUNIT GAMMA"/>
    <property type="match status" value="1"/>
</dbReference>
<protein>
    <submittedName>
        <fullName evidence="4">EF-hand</fullName>
    </submittedName>
</protein>
<dbReference type="EMBL" id="MCGO01000114">
    <property type="protein sequence ID" value="ORY26412.1"/>
    <property type="molecule type" value="Genomic_DNA"/>
</dbReference>
<dbReference type="InterPro" id="IPR039865">
    <property type="entry name" value="PPP2R3C"/>
</dbReference>
<dbReference type="GO" id="GO:0035303">
    <property type="term" value="P:regulation of dephosphorylation"/>
    <property type="evidence" value="ECO:0007669"/>
    <property type="project" value="InterPro"/>
</dbReference>
<dbReference type="SUPFAM" id="SSF47473">
    <property type="entry name" value="EF-hand"/>
    <property type="match status" value="1"/>
</dbReference>
<comment type="subcellular location">
    <subcellularLocation>
        <location evidence="1">Cytoplasm</location>
    </subcellularLocation>
</comment>
<dbReference type="PANTHER" id="PTHR12085:SF3">
    <property type="entry name" value="SERINE_THREONINE-PROTEIN PHOSPHATASE 2A REGULATORY SUBUNIT B'' SUBUNIT GAMMA"/>
    <property type="match status" value="1"/>
</dbReference>
<organism evidence="4 5">
    <name type="scientific">Rhizoclosmatium globosum</name>
    <dbReference type="NCBI Taxonomy" id="329046"/>
    <lineage>
        <taxon>Eukaryota</taxon>
        <taxon>Fungi</taxon>
        <taxon>Fungi incertae sedis</taxon>
        <taxon>Chytridiomycota</taxon>
        <taxon>Chytridiomycota incertae sedis</taxon>
        <taxon>Chytridiomycetes</taxon>
        <taxon>Chytridiales</taxon>
        <taxon>Chytriomycetaceae</taxon>
        <taxon>Rhizoclosmatium</taxon>
    </lineage>
</organism>
<dbReference type="GO" id="GO:0005737">
    <property type="term" value="C:cytoplasm"/>
    <property type="evidence" value="ECO:0007669"/>
    <property type="project" value="UniProtKB-SubCell"/>
</dbReference>
<dbReference type="PROSITE" id="PS00018">
    <property type="entry name" value="EF_HAND_1"/>
    <property type="match status" value="1"/>
</dbReference>
<comment type="caution">
    <text evidence="4">The sequence shown here is derived from an EMBL/GenBank/DDBJ whole genome shotgun (WGS) entry which is preliminary data.</text>
</comment>
<reference evidence="4 5" key="1">
    <citation type="submission" date="2016-07" db="EMBL/GenBank/DDBJ databases">
        <title>Pervasive Adenine N6-methylation of Active Genes in Fungi.</title>
        <authorList>
            <consortium name="DOE Joint Genome Institute"/>
            <person name="Mondo S.J."/>
            <person name="Dannebaum R.O."/>
            <person name="Kuo R.C."/>
            <person name="Labutti K."/>
            <person name="Haridas S."/>
            <person name="Kuo A."/>
            <person name="Salamov A."/>
            <person name="Ahrendt S.R."/>
            <person name="Lipzen A."/>
            <person name="Sullivan W."/>
            <person name="Andreopoulos W.B."/>
            <person name="Clum A."/>
            <person name="Lindquist E."/>
            <person name="Daum C."/>
            <person name="Ramamoorthy G.K."/>
            <person name="Gryganskyi A."/>
            <person name="Culley D."/>
            <person name="Magnuson J.K."/>
            <person name="James T.Y."/>
            <person name="O'Malley M.A."/>
            <person name="Stajich J.E."/>
            <person name="Spatafora J.W."/>
            <person name="Visel A."/>
            <person name="Grigoriev I.V."/>
        </authorList>
    </citation>
    <scope>NUCLEOTIDE SEQUENCE [LARGE SCALE GENOMIC DNA]</scope>
    <source>
        <strain evidence="4 5">JEL800</strain>
    </source>
</reference>
<gene>
    <name evidence="4" type="ORF">BCR33DRAFT_726274</name>
</gene>
<dbReference type="GO" id="GO:0030865">
    <property type="term" value="P:cortical cytoskeleton organization"/>
    <property type="evidence" value="ECO:0007669"/>
    <property type="project" value="TreeGrafter"/>
</dbReference>
<dbReference type="CDD" id="cd21505">
    <property type="entry name" value="PPP2R3C"/>
    <property type="match status" value="1"/>
</dbReference>
<keyword evidence="2" id="KW-0963">Cytoplasm</keyword>
<name>A0A1Y2AV40_9FUNG</name>
<evidence type="ECO:0000313" key="5">
    <source>
        <dbReference type="Proteomes" id="UP000193642"/>
    </source>
</evidence>
<accession>A0A1Y2AV40</accession>
<evidence type="ECO:0000256" key="2">
    <source>
        <dbReference type="ARBA" id="ARBA00022490"/>
    </source>
</evidence>
<dbReference type="GO" id="GO:0000226">
    <property type="term" value="P:microtubule cytoskeleton organization"/>
    <property type="evidence" value="ECO:0007669"/>
    <property type="project" value="TreeGrafter"/>
</dbReference>
<keyword evidence="3" id="KW-0106">Calcium</keyword>
<dbReference type="InterPro" id="IPR018247">
    <property type="entry name" value="EF_Hand_1_Ca_BS"/>
</dbReference>
<evidence type="ECO:0000256" key="3">
    <source>
        <dbReference type="ARBA" id="ARBA00022837"/>
    </source>
</evidence>
<proteinExistence type="predicted"/>
<dbReference type="InterPro" id="IPR011992">
    <property type="entry name" value="EF-hand-dom_pair"/>
</dbReference>
<dbReference type="GO" id="GO:0005819">
    <property type="term" value="C:spindle"/>
    <property type="evidence" value="ECO:0007669"/>
    <property type="project" value="TreeGrafter"/>
</dbReference>
<dbReference type="OrthoDB" id="10265007at2759"/>
<dbReference type="Proteomes" id="UP000193642">
    <property type="component" value="Unassembled WGS sequence"/>
</dbReference>
<dbReference type="AlphaFoldDB" id="A0A1Y2AV40"/>
<dbReference type="STRING" id="329046.A0A1Y2AV40"/>
<sequence length="323" mass="37404">MTFLDFQAIKAQLDQKFHRFFKPSIFLKFVPDEMGCISVLQFFNYVLRKVSLMQARLDLSYYDADNDGFLVESELNQYVADLIPSLKLDSLNPSVHQYYICSSVRKFLFFMDPLKRGKIAIQKILLSPILTELFELREPELPEDYERTNWFSAFSALKIYGQYLSLDTDQNGMISRSEMSKFNNGTLTDLYLDRVYEERQTRRGNMDYKTFVDFVLAIENPNAPESITYQFKLLDVKAQGYLDDFTIGYLFKSVVEKMISFGHEPVHVADVVNEVFDMANPKVGDKITLEDLLKCGVGGTITTILTDCRGFWAYDNRESLEGR</sequence>
<dbReference type="Gene3D" id="1.10.238.10">
    <property type="entry name" value="EF-hand"/>
    <property type="match status" value="1"/>
</dbReference>
<evidence type="ECO:0000256" key="1">
    <source>
        <dbReference type="ARBA" id="ARBA00004496"/>
    </source>
</evidence>